<feature type="domain" description="Histidine phosphotransferase ChpT C-terminal" evidence="1">
    <location>
        <begin position="86"/>
        <end position="201"/>
    </location>
</feature>
<dbReference type="GO" id="GO:0016740">
    <property type="term" value="F:transferase activity"/>
    <property type="evidence" value="ECO:0007669"/>
    <property type="project" value="UniProtKB-KW"/>
</dbReference>
<evidence type="ECO:0000313" key="3">
    <source>
        <dbReference type="Proteomes" id="UP000186684"/>
    </source>
</evidence>
<dbReference type="STRING" id="633194.SAMN05421759_10711"/>
<evidence type="ECO:0000259" key="1">
    <source>
        <dbReference type="Pfam" id="PF10090"/>
    </source>
</evidence>
<dbReference type="InterPro" id="IPR018762">
    <property type="entry name" value="ChpT_C"/>
</dbReference>
<dbReference type="Proteomes" id="UP000186684">
    <property type="component" value="Unassembled WGS sequence"/>
</dbReference>
<dbReference type="Gene3D" id="1.10.287.130">
    <property type="match status" value="1"/>
</dbReference>
<dbReference type="RefSeq" id="WP_234990243.1">
    <property type="nucleotide sequence ID" value="NZ_FTOQ01000007.1"/>
</dbReference>
<keyword evidence="3" id="KW-1185">Reference proteome</keyword>
<dbReference type="Pfam" id="PF10090">
    <property type="entry name" value="HPTransfase"/>
    <property type="match status" value="1"/>
</dbReference>
<name>A0A1N7N686_9RHOB</name>
<accession>A0A1N7N686</accession>
<gene>
    <name evidence="2" type="ORF">SAMN05421759_10711</name>
</gene>
<proteinExistence type="predicted"/>
<organism evidence="2 3">
    <name type="scientific">Roseivivax lentus</name>
    <dbReference type="NCBI Taxonomy" id="633194"/>
    <lineage>
        <taxon>Bacteria</taxon>
        <taxon>Pseudomonadati</taxon>
        <taxon>Pseudomonadota</taxon>
        <taxon>Alphaproteobacteria</taxon>
        <taxon>Rhodobacterales</taxon>
        <taxon>Roseobacteraceae</taxon>
        <taxon>Roseivivax</taxon>
    </lineage>
</organism>
<keyword evidence="2" id="KW-0808">Transferase</keyword>
<dbReference type="InterPro" id="IPR036890">
    <property type="entry name" value="HATPase_C_sf"/>
</dbReference>
<sequence length="207" mass="22072">MDKTMISRHGTADLAALIGSRICHDLISPIGAIGNGIELMAMIPGGADGPELELVSDSCRAAQARIRFFRVAFGSSMQSDQTMSANEAGAILIDFASGGRQRPDWQATGDLPRSDVQLVFLAYLCFETALPRGGRIDITRQDGHWQLHADSEALSVDASLWSTLTGTPLTETPTPAHVQFMLLPIVAADLGRAITVGRGEARLTLSV</sequence>
<evidence type="ECO:0000313" key="2">
    <source>
        <dbReference type="EMBL" id="SIS93768.1"/>
    </source>
</evidence>
<protein>
    <submittedName>
        <fullName evidence="2">Histidine phosphotransferase ChpT</fullName>
    </submittedName>
</protein>
<reference evidence="3" key="1">
    <citation type="submission" date="2017-01" db="EMBL/GenBank/DDBJ databases">
        <authorList>
            <person name="Varghese N."/>
            <person name="Submissions S."/>
        </authorList>
    </citation>
    <scope>NUCLEOTIDE SEQUENCE [LARGE SCALE GENOMIC DNA]</scope>
    <source>
        <strain evidence="3">DSM 29430</strain>
    </source>
</reference>
<dbReference type="AlphaFoldDB" id="A0A1N7N686"/>
<dbReference type="EMBL" id="FTOQ01000007">
    <property type="protein sequence ID" value="SIS93768.1"/>
    <property type="molecule type" value="Genomic_DNA"/>
</dbReference>
<dbReference type="Gene3D" id="3.30.565.10">
    <property type="entry name" value="Histidine kinase-like ATPase, C-terminal domain"/>
    <property type="match status" value="1"/>
</dbReference>